<dbReference type="CDD" id="cd00130">
    <property type="entry name" value="PAS"/>
    <property type="match status" value="1"/>
</dbReference>
<protein>
    <submittedName>
        <fullName evidence="5">Uncharacterized protein</fullName>
    </submittedName>
</protein>
<dbReference type="PANTHER" id="PTHR43719">
    <property type="entry name" value="TWO-COMPONENT HISTIDINE KINASE"/>
    <property type="match status" value="1"/>
</dbReference>
<dbReference type="PRINTS" id="PR00344">
    <property type="entry name" value="BCTRLSENSOR"/>
</dbReference>
<evidence type="ECO:0000256" key="2">
    <source>
        <dbReference type="PROSITE-ProRule" id="PRU00169"/>
    </source>
</evidence>
<dbReference type="AlphaFoldDB" id="A0A3D8S8Q7"/>
<organism evidence="5 6">
    <name type="scientific">Coleophoma cylindrospora</name>
    <dbReference type="NCBI Taxonomy" id="1849047"/>
    <lineage>
        <taxon>Eukaryota</taxon>
        <taxon>Fungi</taxon>
        <taxon>Dikarya</taxon>
        <taxon>Ascomycota</taxon>
        <taxon>Pezizomycotina</taxon>
        <taxon>Leotiomycetes</taxon>
        <taxon>Helotiales</taxon>
        <taxon>Dermateaceae</taxon>
        <taxon>Coleophoma</taxon>
    </lineage>
</organism>
<keyword evidence="6" id="KW-1185">Reference proteome</keyword>
<name>A0A3D8S8Q7_9HELO</name>
<accession>A0A3D8S8Q7</accession>
<dbReference type="SMART" id="SM00388">
    <property type="entry name" value="HisKA"/>
    <property type="match status" value="1"/>
</dbReference>
<evidence type="ECO:0000313" key="5">
    <source>
        <dbReference type="EMBL" id="RDW82736.1"/>
    </source>
</evidence>
<dbReference type="STRING" id="1849047.A0A3D8S8Q7"/>
<dbReference type="PANTHER" id="PTHR43719:SF30">
    <property type="entry name" value="TWO-COMPONENT SYSTEM RESPONSE REGULATOR"/>
    <property type="match status" value="1"/>
</dbReference>
<keyword evidence="1 2" id="KW-0597">Phosphoprotein</keyword>
<dbReference type="InterPro" id="IPR004358">
    <property type="entry name" value="Sig_transdc_His_kin-like_C"/>
</dbReference>
<feature type="domain" description="Response regulatory" evidence="4">
    <location>
        <begin position="1063"/>
        <end position="1200"/>
    </location>
</feature>
<dbReference type="InterPro" id="IPR003661">
    <property type="entry name" value="HisK_dim/P_dom"/>
</dbReference>
<gene>
    <name evidence="5" type="ORF">BP6252_03848</name>
</gene>
<dbReference type="Gene3D" id="3.30.565.10">
    <property type="entry name" value="Histidine kinase-like ATPase, C-terminal domain"/>
    <property type="match status" value="1"/>
</dbReference>
<dbReference type="SUPFAM" id="SSF52172">
    <property type="entry name" value="CheY-like"/>
    <property type="match status" value="1"/>
</dbReference>
<dbReference type="PROSITE" id="PS50109">
    <property type="entry name" value="HIS_KIN"/>
    <property type="match status" value="1"/>
</dbReference>
<dbReference type="InterPro" id="IPR000014">
    <property type="entry name" value="PAS"/>
</dbReference>
<dbReference type="Gene3D" id="1.10.287.130">
    <property type="match status" value="1"/>
</dbReference>
<dbReference type="Proteomes" id="UP000256645">
    <property type="component" value="Unassembled WGS sequence"/>
</dbReference>
<evidence type="ECO:0000256" key="1">
    <source>
        <dbReference type="ARBA" id="ARBA00022553"/>
    </source>
</evidence>
<dbReference type="InterPro" id="IPR029016">
    <property type="entry name" value="GAF-like_dom_sf"/>
</dbReference>
<dbReference type="Pfam" id="PF02518">
    <property type="entry name" value="HATPase_c"/>
    <property type="match status" value="1"/>
</dbReference>
<dbReference type="InterPro" id="IPR036097">
    <property type="entry name" value="HisK_dim/P_sf"/>
</dbReference>
<evidence type="ECO:0000259" key="4">
    <source>
        <dbReference type="PROSITE" id="PS50110"/>
    </source>
</evidence>
<dbReference type="SUPFAM" id="SSF47384">
    <property type="entry name" value="Homodimeric domain of signal transducing histidine kinase"/>
    <property type="match status" value="1"/>
</dbReference>
<feature type="modified residue" description="4-aspartylphosphate" evidence="2">
    <location>
        <position position="1129"/>
    </location>
</feature>
<dbReference type="GO" id="GO:0000155">
    <property type="term" value="F:phosphorelay sensor kinase activity"/>
    <property type="evidence" value="ECO:0007669"/>
    <property type="project" value="InterPro"/>
</dbReference>
<dbReference type="InterPro" id="IPR050956">
    <property type="entry name" value="2C_system_His_kinase"/>
</dbReference>
<dbReference type="InterPro" id="IPR001789">
    <property type="entry name" value="Sig_transdc_resp-reg_receiver"/>
</dbReference>
<dbReference type="SMART" id="SM00387">
    <property type="entry name" value="HATPase_c"/>
    <property type="match status" value="1"/>
</dbReference>
<feature type="domain" description="Histidine kinase" evidence="3">
    <location>
        <begin position="736"/>
        <end position="1005"/>
    </location>
</feature>
<dbReference type="Pfam" id="PF26131">
    <property type="entry name" value="PAS-like"/>
    <property type="match status" value="1"/>
</dbReference>
<dbReference type="Gene3D" id="3.40.50.2300">
    <property type="match status" value="1"/>
</dbReference>
<sequence>MGEWQGRQGDAQHPEDEFVTTGLCEFLASDERPTFVIDLNRTARNTATIVVVFANAAFRNAAETSPPNFPAANLDEESLDFKTWAEAQSLLLASPKPIAGTRTLPFTFGNNTWTKVTSGNRWQVISMRLCHCEPVPSMNPAIFSILVEQNANIDSPEPAEQQTLYPDHPDIVGGQHETESLIRSLPLLSPPSGKHGNSHPPWMWTFMQNPSSHVRFIRDFDWPSTPIGPLETWPVQLCQMLNIVIADPEPAVIFWGPELVMVYNEAYIPLIGHKHPLTMGNRFADCFPDVWEHFDRIFSHGRTTKQAIRQTNVPLFLDRGGFIEETYFSYTFLPLLDHKGDVVGFYEPVTNVAQHIIADRRMATVSMIGELTSTSTDLKGVWSKILEALDPNQCDIPFAVLYSTEHAVDSTAGDSESSIYVKECILEGTIGFSGDSEPFPDRIDILSEEDGSYFHYFREVYITGQPCSLQIQAQSRLSRLLPISNKRGFGDRCNRAVVIPIRPTAGDRIVGILLIGLNPRLEYNQDHQLFIRLLSRQLATSVAATVLLEAETRSAEEAAAKSAAYQARLKEKVQAKILEAKQSEEKFARFAQVAPMGLCILGAEATAEYSNETWRQLTGFHGQLPCQPFWTLGVLAEDQPLVEQEWRALMNDSTLKPFEFRLQSLALQDPFAEVSLTEHRWFLASLSPQLREDGTISTVMACFTEITHQKQAEALQKLRLDDALQNKIQMERFIDMTSHEIRNPMSAIIQSADEIINTLMEFRTYLPSEDASIDAFIESNIDASNTILLCAQHQKRIIDDILVLSKLSSSLLQITPTCVHPARLASDALRMFEAELQAAKIDAEVKISDSVERLAPHGLLFDFSRVLQILINLLTNAIKFTRHGHSRSIRLALDASLDRPSNDATSAAFLPKMHPDRNSKTSSTEIEVFLHFTVQDTGVGLTVEEMAMLFQRFSQASPRTHVQYGGSGLGLFIARELAEIQGGQIGVSSEYGIGTLFKFYISTKRPQLPDFNNWSINSLSLRKSDPTPEFQGPRIRLNSFSSPPPLSMRTSRRKVSCDLQDIVVLIVEDNLINQKVMSKQLRKLGWTIHLANHGGEALTFLPRTSYWNEAQQAKDLENPPIELTVVLLDLEMPTMGGLECIAKIRELQEKGTILGHVPVIAITANAREEQIALAMDAGMDAVVTKPFQVPKLVAQIQELLSRLV</sequence>
<dbReference type="InterPro" id="IPR011006">
    <property type="entry name" value="CheY-like_superfamily"/>
</dbReference>
<dbReference type="CDD" id="cd16922">
    <property type="entry name" value="HATPase_EvgS-ArcB-TorS-like"/>
    <property type="match status" value="1"/>
</dbReference>
<dbReference type="OrthoDB" id="60033at2759"/>
<proteinExistence type="predicted"/>
<dbReference type="InterPro" id="IPR035965">
    <property type="entry name" value="PAS-like_dom_sf"/>
</dbReference>
<dbReference type="Pfam" id="PF00072">
    <property type="entry name" value="Response_reg"/>
    <property type="match status" value="1"/>
</dbReference>
<reference evidence="5 6" key="1">
    <citation type="journal article" date="2018" name="IMA Fungus">
        <title>IMA Genome-F 9: Draft genome sequence of Annulohypoxylon stygium, Aspergillus mulundensis, Berkeleyomyces basicola (syn. Thielaviopsis basicola), Ceratocystis smalleyi, two Cercospora beticola strains, Coleophoma cylindrospora, Fusarium fracticaudum, Phialophora cf. hyalina, and Morchella septimelata.</title>
        <authorList>
            <person name="Wingfield B.D."/>
            <person name="Bills G.F."/>
            <person name="Dong Y."/>
            <person name="Huang W."/>
            <person name="Nel W.J."/>
            <person name="Swalarsk-Parry B.S."/>
            <person name="Vaghefi N."/>
            <person name="Wilken P.M."/>
            <person name="An Z."/>
            <person name="de Beer Z.W."/>
            <person name="De Vos L."/>
            <person name="Chen L."/>
            <person name="Duong T.A."/>
            <person name="Gao Y."/>
            <person name="Hammerbacher A."/>
            <person name="Kikkert J.R."/>
            <person name="Li Y."/>
            <person name="Li H."/>
            <person name="Li K."/>
            <person name="Li Q."/>
            <person name="Liu X."/>
            <person name="Ma X."/>
            <person name="Naidoo K."/>
            <person name="Pethybridge S.J."/>
            <person name="Sun J."/>
            <person name="Steenkamp E.T."/>
            <person name="van der Nest M.A."/>
            <person name="van Wyk S."/>
            <person name="Wingfield M.J."/>
            <person name="Xiong C."/>
            <person name="Yue Q."/>
            <person name="Zhang X."/>
        </authorList>
    </citation>
    <scope>NUCLEOTIDE SEQUENCE [LARGE SCALE GENOMIC DNA]</scope>
    <source>
        <strain evidence="5 6">BP6252</strain>
    </source>
</reference>
<evidence type="ECO:0000313" key="6">
    <source>
        <dbReference type="Proteomes" id="UP000256645"/>
    </source>
</evidence>
<dbReference type="Gene3D" id="3.30.450.40">
    <property type="match status" value="1"/>
</dbReference>
<evidence type="ECO:0000259" key="3">
    <source>
        <dbReference type="PROSITE" id="PS50109"/>
    </source>
</evidence>
<dbReference type="PROSITE" id="PS50110">
    <property type="entry name" value="RESPONSE_REGULATORY"/>
    <property type="match status" value="1"/>
</dbReference>
<dbReference type="SMART" id="SM00448">
    <property type="entry name" value="REC"/>
    <property type="match status" value="1"/>
</dbReference>
<dbReference type="SUPFAM" id="SSF55874">
    <property type="entry name" value="ATPase domain of HSP90 chaperone/DNA topoisomerase II/histidine kinase"/>
    <property type="match status" value="1"/>
</dbReference>
<dbReference type="InterPro" id="IPR058846">
    <property type="entry name" value="PAS-like"/>
</dbReference>
<dbReference type="InterPro" id="IPR036890">
    <property type="entry name" value="HATPase_C_sf"/>
</dbReference>
<dbReference type="SUPFAM" id="SSF55785">
    <property type="entry name" value="PYP-like sensor domain (PAS domain)"/>
    <property type="match status" value="1"/>
</dbReference>
<dbReference type="InterPro" id="IPR005467">
    <property type="entry name" value="His_kinase_dom"/>
</dbReference>
<comment type="caution">
    <text evidence="5">The sequence shown here is derived from an EMBL/GenBank/DDBJ whole genome shotgun (WGS) entry which is preliminary data.</text>
</comment>
<dbReference type="CDD" id="cd17546">
    <property type="entry name" value="REC_hyHK_CKI1_RcsC-like"/>
    <property type="match status" value="1"/>
</dbReference>
<dbReference type="Pfam" id="PF00512">
    <property type="entry name" value="HisKA"/>
    <property type="match status" value="1"/>
</dbReference>
<dbReference type="Gene3D" id="3.30.450.20">
    <property type="entry name" value="PAS domain"/>
    <property type="match status" value="2"/>
</dbReference>
<dbReference type="EMBL" id="PDLM01000003">
    <property type="protein sequence ID" value="RDW82736.1"/>
    <property type="molecule type" value="Genomic_DNA"/>
</dbReference>
<dbReference type="InterPro" id="IPR003594">
    <property type="entry name" value="HATPase_dom"/>
</dbReference>
<dbReference type="CDD" id="cd00082">
    <property type="entry name" value="HisKA"/>
    <property type="match status" value="1"/>
</dbReference>